<organism evidence="1 2">
    <name type="scientific">Pristionchus fissidentatus</name>
    <dbReference type="NCBI Taxonomy" id="1538716"/>
    <lineage>
        <taxon>Eukaryota</taxon>
        <taxon>Metazoa</taxon>
        <taxon>Ecdysozoa</taxon>
        <taxon>Nematoda</taxon>
        <taxon>Chromadorea</taxon>
        <taxon>Rhabditida</taxon>
        <taxon>Rhabditina</taxon>
        <taxon>Diplogasteromorpha</taxon>
        <taxon>Diplogasteroidea</taxon>
        <taxon>Neodiplogasteridae</taxon>
        <taxon>Pristionchus</taxon>
    </lineage>
</organism>
<comment type="caution">
    <text evidence="1">The sequence shown here is derived from an EMBL/GenBank/DDBJ whole genome shotgun (WGS) entry which is preliminary data.</text>
</comment>
<dbReference type="AlphaFoldDB" id="A0AAV5WEM3"/>
<sequence length="241" mass="27771">RGFQRGIEFAVEESDRFAKYFGRASTNNLYILRCDEQSSKVLSSCIRSIKFREFISVVCHAQSFSDFIIPSLLTCSDLEQAKFCITADRTLDNPRALSAAFLQFPKVHKVKLSLEYIRINNQSDPSAEDIAVDDATLMHLVKNCKYTELKFTECSGKGIMEAFEIFRSMIDAGQRSVDVHTTDKFANDLDELAIAHPNMTLHFDSNMRKIFEYKDLKSCLSINHFYINSLRNIRNIEFRSW</sequence>
<keyword evidence="2" id="KW-1185">Reference proteome</keyword>
<proteinExistence type="predicted"/>
<protein>
    <submittedName>
        <fullName evidence="1">Uncharacterized protein</fullName>
    </submittedName>
</protein>
<name>A0AAV5WEM3_9BILA</name>
<gene>
    <name evidence="1" type="ORF">PFISCL1PPCAC_20759</name>
</gene>
<dbReference type="EMBL" id="BTSY01000005">
    <property type="protein sequence ID" value="GMT29462.1"/>
    <property type="molecule type" value="Genomic_DNA"/>
</dbReference>
<accession>A0AAV5WEM3</accession>
<evidence type="ECO:0000313" key="1">
    <source>
        <dbReference type="EMBL" id="GMT29462.1"/>
    </source>
</evidence>
<reference evidence="1" key="1">
    <citation type="submission" date="2023-10" db="EMBL/GenBank/DDBJ databases">
        <title>Genome assembly of Pristionchus species.</title>
        <authorList>
            <person name="Yoshida K."/>
            <person name="Sommer R.J."/>
        </authorList>
    </citation>
    <scope>NUCLEOTIDE SEQUENCE</scope>
    <source>
        <strain evidence="1">RS5133</strain>
    </source>
</reference>
<feature type="non-terminal residue" evidence="1">
    <location>
        <position position="1"/>
    </location>
</feature>
<dbReference type="Proteomes" id="UP001432322">
    <property type="component" value="Unassembled WGS sequence"/>
</dbReference>
<evidence type="ECO:0000313" key="2">
    <source>
        <dbReference type="Proteomes" id="UP001432322"/>
    </source>
</evidence>